<dbReference type="SUPFAM" id="SSF54695">
    <property type="entry name" value="POZ domain"/>
    <property type="match status" value="1"/>
</dbReference>
<reference evidence="2" key="1">
    <citation type="submission" date="2018-07" db="EMBL/GenBank/DDBJ databases">
        <authorList>
            <person name="Quirk P.G."/>
            <person name="Krulwich T.A."/>
        </authorList>
    </citation>
    <scope>NUCLEOTIDE SEQUENCE</scope>
</reference>
<dbReference type="InterPro" id="IPR000210">
    <property type="entry name" value="BTB/POZ_dom"/>
</dbReference>
<gene>
    <name evidence="2" type="primary">CSON009305</name>
</gene>
<dbReference type="AlphaFoldDB" id="A0A336M3S1"/>
<dbReference type="InterPro" id="IPR011333">
    <property type="entry name" value="SKP1/BTB/POZ_sf"/>
</dbReference>
<sequence>MSLKKKPNSKQNILSNNDTSDYFALIVTSDLKKCEINKDLLRSKSSFFNEIFDFLKDTKDKIVILIDFEYADFQHVIEFLNQGSMDFETIKNFWII</sequence>
<dbReference type="PROSITE" id="PS50097">
    <property type="entry name" value="BTB"/>
    <property type="match status" value="1"/>
</dbReference>
<evidence type="ECO:0000259" key="1">
    <source>
        <dbReference type="PROSITE" id="PS50097"/>
    </source>
</evidence>
<dbReference type="EMBL" id="UFQT01000367">
    <property type="protein sequence ID" value="SSX23589.1"/>
    <property type="molecule type" value="Genomic_DNA"/>
</dbReference>
<feature type="domain" description="BTB" evidence="1">
    <location>
        <begin position="21"/>
        <end position="89"/>
    </location>
</feature>
<proteinExistence type="predicted"/>
<evidence type="ECO:0000313" key="2">
    <source>
        <dbReference type="EMBL" id="SSX23589.1"/>
    </source>
</evidence>
<dbReference type="Pfam" id="PF00651">
    <property type="entry name" value="BTB"/>
    <property type="match status" value="1"/>
</dbReference>
<protein>
    <submittedName>
        <fullName evidence="2">CSON009305 protein</fullName>
    </submittedName>
</protein>
<name>A0A336M3S1_CULSO</name>
<organism evidence="2">
    <name type="scientific">Culicoides sonorensis</name>
    <name type="common">Biting midge</name>
    <dbReference type="NCBI Taxonomy" id="179676"/>
    <lineage>
        <taxon>Eukaryota</taxon>
        <taxon>Metazoa</taxon>
        <taxon>Ecdysozoa</taxon>
        <taxon>Arthropoda</taxon>
        <taxon>Hexapoda</taxon>
        <taxon>Insecta</taxon>
        <taxon>Pterygota</taxon>
        <taxon>Neoptera</taxon>
        <taxon>Endopterygota</taxon>
        <taxon>Diptera</taxon>
        <taxon>Nematocera</taxon>
        <taxon>Chironomoidea</taxon>
        <taxon>Ceratopogonidae</taxon>
        <taxon>Ceratopogoninae</taxon>
        <taxon>Culicoides</taxon>
        <taxon>Monoculicoides</taxon>
    </lineage>
</organism>
<dbReference type="VEuPathDB" id="VectorBase:CSON009305"/>
<dbReference type="Gene3D" id="3.30.710.10">
    <property type="entry name" value="Potassium Channel Kv1.1, Chain A"/>
    <property type="match status" value="1"/>
</dbReference>
<accession>A0A336M3S1</accession>